<proteinExistence type="inferred from homology"/>
<evidence type="ECO:0000256" key="2">
    <source>
        <dbReference type="ARBA" id="ARBA00010446"/>
    </source>
</evidence>
<dbReference type="InterPro" id="IPR001338">
    <property type="entry name" value="Class_I_Hydrophobin"/>
</dbReference>
<comment type="similarity">
    <text evidence="2 6">Belongs to the fungal hydrophobin family.</text>
</comment>
<dbReference type="Proteomes" id="UP000284706">
    <property type="component" value="Unassembled WGS sequence"/>
</dbReference>
<dbReference type="InParanoid" id="A0A409W2A0"/>
<organism evidence="7 8">
    <name type="scientific">Gymnopilus dilepis</name>
    <dbReference type="NCBI Taxonomy" id="231916"/>
    <lineage>
        <taxon>Eukaryota</taxon>
        <taxon>Fungi</taxon>
        <taxon>Dikarya</taxon>
        <taxon>Basidiomycota</taxon>
        <taxon>Agaricomycotina</taxon>
        <taxon>Agaricomycetes</taxon>
        <taxon>Agaricomycetidae</taxon>
        <taxon>Agaricales</taxon>
        <taxon>Agaricineae</taxon>
        <taxon>Hymenogastraceae</taxon>
        <taxon>Gymnopilus</taxon>
    </lineage>
</organism>
<accession>A0A409W2A0</accession>
<dbReference type="GO" id="GO:0005199">
    <property type="term" value="F:structural constituent of cell wall"/>
    <property type="evidence" value="ECO:0007669"/>
    <property type="project" value="InterPro"/>
</dbReference>
<dbReference type="AlphaFoldDB" id="A0A409W2A0"/>
<evidence type="ECO:0000313" key="8">
    <source>
        <dbReference type="Proteomes" id="UP000284706"/>
    </source>
</evidence>
<protein>
    <recommendedName>
        <fullName evidence="6">Hydrophobin</fullName>
    </recommendedName>
</protein>
<feature type="chain" id="PRO_5018821092" description="Hydrophobin" evidence="6">
    <location>
        <begin position="21"/>
        <end position="128"/>
    </location>
</feature>
<dbReference type="CDD" id="cd23507">
    <property type="entry name" value="hydrophobin_I"/>
    <property type="match status" value="1"/>
</dbReference>
<evidence type="ECO:0000256" key="6">
    <source>
        <dbReference type="RuleBase" id="RU365009"/>
    </source>
</evidence>
<dbReference type="GO" id="GO:0009277">
    <property type="term" value="C:fungal-type cell wall"/>
    <property type="evidence" value="ECO:0007669"/>
    <property type="project" value="InterPro"/>
</dbReference>
<keyword evidence="8" id="KW-1185">Reference proteome</keyword>
<dbReference type="Pfam" id="PF01185">
    <property type="entry name" value="Hydrophobin"/>
    <property type="match status" value="1"/>
</dbReference>
<comment type="caution">
    <text evidence="7">The sequence shown here is derived from an EMBL/GenBank/DDBJ whole genome shotgun (WGS) entry which is preliminary data.</text>
</comment>
<evidence type="ECO:0000313" key="7">
    <source>
        <dbReference type="EMBL" id="PPQ72640.1"/>
    </source>
</evidence>
<evidence type="ECO:0000256" key="3">
    <source>
        <dbReference type="ARBA" id="ARBA00022512"/>
    </source>
</evidence>
<keyword evidence="4 6" id="KW-0964">Secreted</keyword>
<dbReference type="EMBL" id="NHYE01005447">
    <property type="protein sequence ID" value="PPQ72640.1"/>
    <property type="molecule type" value="Genomic_DNA"/>
</dbReference>
<keyword evidence="6" id="KW-0732">Signal</keyword>
<reference evidence="7 8" key="1">
    <citation type="journal article" date="2018" name="Evol. Lett.">
        <title>Horizontal gene cluster transfer increased hallucinogenic mushroom diversity.</title>
        <authorList>
            <person name="Reynolds H.T."/>
            <person name="Vijayakumar V."/>
            <person name="Gluck-Thaler E."/>
            <person name="Korotkin H.B."/>
            <person name="Matheny P.B."/>
            <person name="Slot J.C."/>
        </authorList>
    </citation>
    <scope>NUCLEOTIDE SEQUENCE [LARGE SCALE GENOMIC DNA]</scope>
    <source>
        <strain evidence="7 8">SRW20</strain>
    </source>
</reference>
<evidence type="ECO:0000256" key="4">
    <source>
        <dbReference type="ARBA" id="ARBA00022525"/>
    </source>
</evidence>
<keyword evidence="3 6" id="KW-0134">Cell wall</keyword>
<keyword evidence="5 6" id="KW-1015">Disulfide bond</keyword>
<evidence type="ECO:0000256" key="5">
    <source>
        <dbReference type="ARBA" id="ARBA00023157"/>
    </source>
</evidence>
<evidence type="ECO:0000256" key="1">
    <source>
        <dbReference type="ARBA" id="ARBA00004191"/>
    </source>
</evidence>
<feature type="signal peptide" evidence="6">
    <location>
        <begin position="1"/>
        <end position="20"/>
    </location>
</feature>
<name>A0A409W2A0_9AGAR</name>
<comment type="subcellular location">
    <subcellularLocation>
        <location evidence="1 6">Secreted</location>
        <location evidence="1 6">Cell wall</location>
    </subcellularLocation>
</comment>
<gene>
    <name evidence="7" type="ORF">CVT26_004347</name>
</gene>
<sequence length="128" mass="13355">MTKSSVHLLALLVFVTRVQCGLLTTSPPCDTGELECCSSLIELHLYVFLSRRILLIKNKASQATALLALLGFPIPAGITGLVGFGCTAAGTTTGVGPIVGNCPTQLACCTGLLNEPAEIAFDCIPFQM</sequence>